<accession>A0A8B9W410</accession>
<evidence type="ECO:0000259" key="10">
    <source>
        <dbReference type="PROSITE" id="PS50171"/>
    </source>
</evidence>
<dbReference type="InterPro" id="IPR036236">
    <property type="entry name" value="Znf_C2H2_sf"/>
</dbReference>
<dbReference type="AlphaFoldDB" id="A0A8B9W410"/>
<feature type="region of interest" description="Disordered" evidence="9">
    <location>
        <begin position="86"/>
        <end position="111"/>
    </location>
</feature>
<evidence type="ECO:0000256" key="2">
    <source>
        <dbReference type="ARBA" id="ARBA00022723"/>
    </source>
</evidence>
<dbReference type="Gene3D" id="3.30.160.60">
    <property type="entry name" value="Classic Zinc Finger"/>
    <property type="match status" value="1"/>
</dbReference>
<evidence type="ECO:0000313" key="12">
    <source>
        <dbReference type="Proteomes" id="UP000694520"/>
    </source>
</evidence>
<evidence type="ECO:0000256" key="9">
    <source>
        <dbReference type="SAM" id="MobiDB-lite"/>
    </source>
</evidence>
<dbReference type="PANTHER" id="PTHR31148">
    <property type="entry name" value="U1 SMALL NUCLEAR RIBONUCLEOPROTEIN C"/>
    <property type="match status" value="1"/>
</dbReference>
<reference evidence="11" key="1">
    <citation type="submission" date="2019-05" db="EMBL/GenBank/DDBJ databases">
        <authorList>
            <person name="Zhang S."/>
            <person name="Liu J."/>
        </authorList>
    </citation>
    <scope>NUCLEOTIDE SEQUENCE [LARGE SCALE GENOMIC DNA]</scope>
</reference>
<sequence>FPGGRHELPTACGATCLFYCDYCDPFLTHDSASVRKTHCSGRKHEENVKDYYQKCIEGQAQGLADKTTAISTRKDTFYSILCSSSCRGNDPTSPQSPRTSCPGMKLAPHMGGPPMMPMMSPSPPGIMPVGPAPRMRLPMGSHIPMMPGPPVMRPSACLMMVPTWRGKT</sequence>
<evidence type="ECO:0000256" key="6">
    <source>
        <dbReference type="ARBA" id="ARBA00023242"/>
    </source>
</evidence>
<dbReference type="SUPFAM" id="SSF57667">
    <property type="entry name" value="beta-beta-alpha zinc fingers"/>
    <property type="match status" value="1"/>
</dbReference>
<evidence type="ECO:0000256" key="4">
    <source>
        <dbReference type="ARBA" id="ARBA00022833"/>
    </source>
</evidence>
<keyword evidence="12" id="KW-1185">Reference proteome</keyword>
<keyword evidence="7" id="KW-0687">Ribonucleoprotein</keyword>
<keyword evidence="4" id="KW-0862">Zinc</keyword>
<dbReference type="GO" id="GO:0005685">
    <property type="term" value="C:U1 snRNP"/>
    <property type="evidence" value="ECO:0007669"/>
    <property type="project" value="InterPro"/>
</dbReference>
<keyword evidence="6" id="KW-0539">Nucleus</keyword>
<dbReference type="GeneTree" id="ENSGT00730000110997"/>
<evidence type="ECO:0000256" key="5">
    <source>
        <dbReference type="ARBA" id="ARBA00022884"/>
    </source>
</evidence>
<evidence type="ECO:0000256" key="1">
    <source>
        <dbReference type="ARBA" id="ARBA00004123"/>
    </source>
</evidence>
<comment type="subcellular location">
    <subcellularLocation>
        <location evidence="1">Nucleus</location>
    </subcellularLocation>
</comment>
<keyword evidence="2" id="KW-0479">Metal-binding</keyword>
<name>A0A8B9W410_BOSMU</name>
<evidence type="ECO:0000313" key="11">
    <source>
        <dbReference type="Ensembl" id="ENSBGRP00000001930.1"/>
    </source>
</evidence>
<protein>
    <recommendedName>
        <fullName evidence="10">Matrin-type domain-containing protein</fullName>
    </recommendedName>
</protein>
<dbReference type="GO" id="GO:0008270">
    <property type="term" value="F:zinc ion binding"/>
    <property type="evidence" value="ECO:0007669"/>
    <property type="project" value="UniProtKB-KW"/>
</dbReference>
<keyword evidence="3" id="KW-0863">Zinc-finger</keyword>
<dbReference type="PANTHER" id="PTHR31148:SF1">
    <property type="entry name" value="U1 SMALL NUCLEAR RIBONUCLEOPROTEIN C"/>
    <property type="match status" value="1"/>
</dbReference>
<dbReference type="Proteomes" id="UP000694520">
    <property type="component" value="Chromosome 7"/>
</dbReference>
<dbReference type="GO" id="GO:0000395">
    <property type="term" value="P:mRNA 5'-splice site recognition"/>
    <property type="evidence" value="ECO:0007669"/>
    <property type="project" value="InterPro"/>
</dbReference>
<evidence type="ECO:0000256" key="3">
    <source>
        <dbReference type="ARBA" id="ARBA00022771"/>
    </source>
</evidence>
<organism evidence="11 12">
    <name type="scientific">Bos mutus grunniens</name>
    <name type="common">Wild yak</name>
    <name type="synonym">Bos grunniens</name>
    <dbReference type="NCBI Taxonomy" id="30521"/>
    <lineage>
        <taxon>Eukaryota</taxon>
        <taxon>Metazoa</taxon>
        <taxon>Chordata</taxon>
        <taxon>Craniata</taxon>
        <taxon>Vertebrata</taxon>
        <taxon>Euteleostomi</taxon>
        <taxon>Mammalia</taxon>
        <taxon>Eutheria</taxon>
        <taxon>Laurasiatheria</taxon>
        <taxon>Artiodactyla</taxon>
        <taxon>Ruminantia</taxon>
        <taxon>Pecora</taxon>
        <taxon>Bovidae</taxon>
        <taxon>Bovinae</taxon>
        <taxon>Bos</taxon>
    </lineage>
</organism>
<evidence type="ECO:0000256" key="8">
    <source>
        <dbReference type="ARBA" id="ARBA00046357"/>
    </source>
</evidence>
<dbReference type="InterPro" id="IPR017340">
    <property type="entry name" value="U1_snRNP-C"/>
</dbReference>
<reference evidence="11" key="3">
    <citation type="submission" date="2025-09" db="UniProtKB">
        <authorList>
            <consortium name="Ensembl"/>
        </authorList>
    </citation>
    <scope>IDENTIFICATION</scope>
</reference>
<keyword evidence="5" id="KW-0694">RNA-binding</keyword>
<dbReference type="Ensembl" id="ENSBGRT00000002200.1">
    <property type="protein sequence ID" value="ENSBGRP00000001930.1"/>
    <property type="gene ID" value="ENSBGRG00000001204.1"/>
</dbReference>
<dbReference type="PROSITE" id="PS50171">
    <property type="entry name" value="ZF_MATRIN"/>
    <property type="match status" value="1"/>
</dbReference>
<comment type="subunit">
    <text evidence="8">Component of the U1 snRNP. The U1 snRNP is composed of the U1 snRNA and the 7 core Sm proteins SNRPB, SNRPD1, SNRPD2, SNRPD3, SNRPE, SNRPF and SNRPG that assemble in a heptameric protein ring on the Sm site of the small nuclear RNA to form the core snRNP, and at least 3 U1 snRNP-specific proteins SNRNP70/U1-70K, SNRPA/U1-A and SNRPC/U1-C. SNRPC/U1-C interacts with U1 snRNA and the 5' splice-site region of the pre-mRNA. Interacts (via N-terminus) with TIA1 (via C-terminus); thereby promoting spliceosomal U1 snRNP recruitment to 5' splice sites.</text>
</comment>
<evidence type="ECO:0000256" key="7">
    <source>
        <dbReference type="ARBA" id="ARBA00023274"/>
    </source>
</evidence>
<feature type="compositionally biased region" description="Polar residues" evidence="9">
    <location>
        <begin position="86"/>
        <end position="99"/>
    </location>
</feature>
<proteinExistence type="predicted"/>
<dbReference type="InterPro" id="IPR003604">
    <property type="entry name" value="Matrin/U1-like-C_Znf_C2H2"/>
</dbReference>
<reference evidence="11" key="2">
    <citation type="submission" date="2025-08" db="UniProtKB">
        <authorList>
            <consortium name="Ensembl"/>
        </authorList>
    </citation>
    <scope>IDENTIFICATION</scope>
</reference>
<dbReference type="InterPro" id="IPR013085">
    <property type="entry name" value="U1-CZ_Znf_C2H2"/>
</dbReference>
<dbReference type="Pfam" id="PF06220">
    <property type="entry name" value="zf-U1"/>
    <property type="match status" value="1"/>
</dbReference>
<feature type="domain" description="Matrin-type" evidence="10">
    <location>
        <begin position="18"/>
        <end position="50"/>
    </location>
</feature>
<dbReference type="InterPro" id="IPR000690">
    <property type="entry name" value="Matrin/U1-C_Znf_C2H2"/>
</dbReference>
<dbReference type="GO" id="GO:0030627">
    <property type="term" value="F:pre-mRNA 5'-splice site binding"/>
    <property type="evidence" value="ECO:0007669"/>
    <property type="project" value="InterPro"/>
</dbReference>
<dbReference type="SMART" id="SM00451">
    <property type="entry name" value="ZnF_U1"/>
    <property type="match status" value="1"/>
</dbReference>